<dbReference type="AlphaFoldDB" id="A0A1H7NTU5"/>
<protein>
    <recommendedName>
        <fullName evidence="4">Multicomponent Na+:H+ antiporter subunit E</fullName>
    </recommendedName>
</protein>
<name>A0A1H7NTU5_STRJI</name>
<sequence length="150" mass="15360">MRAVVEFVVWWAVLAGLTVVFISSVSPVELLVAGVAAVGGAFAAVRMRRVAGVRLTGVRRAARAVLALPRAVLRGLVVLVAALAHPTDATVRRIRLRPGADAGWAGALVGASPDTCVIDVPSPDEVVVHALRPGEGPVERLIARGGGGAP</sequence>
<feature type="transmembrane region" description="Helical" evidence="1">
    <location>
        <begin position="30"/>
        <end position="47"/>
    </location>
</feature>
<organism evidence="2 3">
    <name type="scientific">Streptacidiphilus jiangxiensis</name>
    <dbReference type="NCBI Taxonomy" id="235985"/>
    <lineage>
        <taxon>Bacteria</taxon>
        <taxon>Bacillati</taxon>
        <taxon>Actinomycetota</taxon>
        <taxon>Actinomycetes</taxon>
        <taxon>Kitasatosporales</taxon>
        <taxon>Streptomycetaceae</taxon>
        <taxon>Streptacidiphilus</taxon>
    </lineage>
</organism>
<evidence type="ECO:0000313" key="3">
    <source>
        <dbReference type="Proteomes" id="UP000183015"/>
    </source>
</evidence>
<keyword evidence="3" id="KW-1185">Reference proteome</keyword>
<keyword evidence="1" id="KW-0472">Membrane</keyword>
<evidence type="ECO:0000256" key="1">
    <source>
        <dbReference type="SAM" id="Phobius"/>
    </source>
</evidence>
<keyword evidence="1" id="KW-0812">Transmembrane</keyword>
<accession>A0A1H7NTU5</accession>
<evidence type="ECO:0000313" key="2">
    <source>
        <dbReference type="EMBL" id="SEL26983.1"/>
    </source>
</evidence>
<keyword evidence="1" id="KW-1133">Transmembrane helix</keyword>
<dbReference type="eggNOG" id="ENOG503233D">
    <property type="taxonomic scope" value="Bacteria"/>
</dbReference>
<evidence type="ECO:0008006" key="4">
    <source>
        <dbReference type="Google" id="ProtNLM"/>
    </source>
</evidence>
<gene>
    <name evidence="2" type="ORF">SAMN05414137_10775</name>
</gene>
<dbReference type="STRING" id="235985.SAMN05414137_10775"/>
<dbReference type="EMBL" id="FOAZ01000007">
    <property type="protein sequence ID" value="SEL26983.1"/>
    <property type="molecule type" value="Genomic_DNA"/>
</dbReference>
<reference evidence="3" key="1">
    <citation type="submission" date="2016-10" db="EMBL/GenBank/DDBJ databases">
        <authorList>
            <person name="Varghese N."/>
        </authorList>
    </citation>
    <scope>NUCLEOTIDE SEQUENCE [LARGE SCALE GENOMIC DNA]</scope>
    <source>
        <strain evidence="3">DSM 45096 / BCRC 16803 / CGMCC 4.1857 / CIP 109030 / JCM 12277 / KCTC 19219 / NBRC 100920 / 33214</strain>
    </source>
</reference>
<dbReference type="RefSeq" id="WP_042444876.1">
    <property type="nucleotide sequence ID" value="NZ_BBPN01000008.1"/>
</dbReference>
<feature type="transmembrane region" description="Helical" evidence="1">
    <location>
        <begin position="7"/>
        <end position="24"/>
    </location>
</feature>
<dbReference type="Proteomes" id="UP000183015">
    <property type="component" value="Unassembled WGS sequence"/>
</dbReference>
<proteinExistence type="predicted"/>